<keyword evidence="2" id="KW-0732">Signal</keyword>
<comment type="caution">
    <text evidence="3">The sequence shown here is derived from an EMBL/GenBank/DDBJ whole genome shotgun (WGS) entry which is preliminary data.</text>
</comment>
<proteinExistence type="predicted"/>
<name>A0A4Y2KTA4_ARAVE</name>
<evidence type="ECO:0000313" key="4">
    <source>
        <dbReference type="Proteomes" id="UP000499080"/>
    </source>
</evidence>
<protein>
    <submittedName>
        <fullName evidence="3">Uncharacterized protein</fullName>
    </submittedName>
</protein>
<evidence type="ECO:0000256" key="2">
    <source>
        <dbReference type="SAM" id="SignalP"/>
    </source>
</evidence>
<dbReference type="Proteomes" id="UP000499080">
    <property type="component" value="Unassembled WGS sequence"/>
</dbReference>
<sequence>MFTLPALLYLKLLPLFGQCMYHLIVPNKSRPPHAGGALPAGPLPALHPSWVGRASVSIFAPHQQEDVDLACNSPIHDGSSVESGFEFGTLRPQSRDLTTKPPWPPK</sequence>
<dbReference type="AlphaFoldDB" id="A0A4Y2KTA4"/>
<dbReference type="EMBL" id="BGPR01004896">
    <property type="protein sequence ID" value="GBN04576.1"/>
    <property type="molecule type" value="Genomic_DNA"/>
</dbReference>
<feature type="chain" id="PRO_5021219248" evidence="2">
    <location>
        <begin position="20"/>
        <end position="106"/>
    </location>
</feature>
<feature type="region of interest" description="Disordered" evidence="1">
    <location>
        <begin position="80"/>
        <end position="106"/>
    </location>
</feature>
<gene>
    <name evidence="3" type="ORF">AVEN_134600_1</name>
</gene>
<keyword evidence="4" id="KW-1185">Reference proteome</keyword>
<reference evidence="3 4" key="1">
    <citation type="journal article" date="2019" name="Sci. Rep.">
        <title>Orb-weaving spider Araneus ventricosus genome elucidates the spidroin gene catalogue.</title>
        <authorList>
            <person name="Kono N."/>
            <person name="Nakamura H."/>
            <person name="Ohtoshi R."/>
            <person name="Moran D.A.P."/>
            <person name="Shinohara A."/>
            <person name="Yoshida Y."/>
            <person name="Fujiwara M."/>
            <person name="Mori M."/>
            <person name="Tomita M."/>
            <person name="Arakawa K."/>
        </authorList>
    </citation>
    <scope>NUCLEOTIDE SEQUENCE [LARGE SCALE GENOMIC DNA]</scope>
</reference>
<organism evidence="3 4">
    <name type="scientific">Araneus ventricosus</name>
    <name type="common">Orbweaver spider</name>
    <name type="synonym">Epeira ventricosa</name>
    <dbReference type="NCBI Taxonomy" id="182803"/>
    <lineage>
        <taxon>Eukaryota</taxon>
        <taxon>Metazoa</taxon>
        <taxon>Ecdysozoa</taxon>
        <taxon>Arthropoda</taxon>
        <taxon>Chelicerata</taxon>
        <taxon>Arachnida</taxon>
        <taxon>Araneae</taxon>
        <taxon>Araneomorphae</taxon>
        <taxon>Entelegynae</taxon>
        <taxon>Araneoidea</taxon>
        <taxon>Araneidae</taxon>
        <taxon>Araneus</taxon>
    </lineage>
</organism>
<evidence type="ECO:0000313" key="3">
    <source>
        <dbReference type="EMBL" id="GBN04576.1"/>
    </source>
</evidence>
<accession>A0A4Y2KTA4</accession>
<feature type="signal peptide" evidence="2">
    <location>
        <begin position="1"/>
        <end position="19"/>
    </location>
</feature>
<evidence type="ECO:0000256" key="1">
    <source>
        <dbReference type="SAM" id="MobiDB-lite"/>
    </source>
</evidence>